<reference evidence="2" key="1">
    <citation type="journal article" date="2022" name="bioRxiv">
        <title>Sequencing and chromosome-scale assembly of the giantPleurodeles waltlgenome.</title>
        <authorList>
            <person name="Brown T."/>
            <person name="Elewa A."/>
            <person name="Iarovenko S."/>
            <person name="Subramanian E."/>
            <person name="Araus A.J."/>
            <person name="Petzold A."/>
            <person name="Susuki M."/>
            <person name="Suzuki K.-i.T."/>
            <person name="Hayashi T."/>
            <person name="Toyoda A."/>
            <person name="Oliveira C."/>
            <person name="Osipova E."/>
            <person name="Leigh N.D."/>
            <person name="Simon A."/>
            <person name="Yun M.H."/>
        </authorList>
    </citation>
    <scope>NUCLEOTIDE SEQUENCE</scope>
    <source>
        <strain evidence="2">20211129_DDA</strain>
        <tissue evidence="2">Liver</tissue>
    </source>
</reference>
<evidence type="ECO:0000313" key="2">
    <source>
        <dbReference type="EMBL" id="KAJ1154289.1"/>
    </source>
</evidence>
<proteinExistence type="predicted"/>
<dbReference type="AlphaFoldDB" id="A0AAV7RNA8"/>
<dbReference type="Proteomes" id="UP001066276">
    <property type="component" value="Chromosome 5"/>
</dbReference>
<gene>
    <name evidence="2" type="ORF">NDU88_007042</name>
</gene>
<sequence length="207" mass="22373">MQCGRLGGTKDSGPCLADNWVAYLSPVGPEKQEHRSKQKVSYGSLGHVSFSSGTGKTRTQEQTKGLAPRARRKYQANGAGCRLFIFHPTLFAVPTDVLFPESRTQQTGDEDRGSALVSPWRRSGCCSLSDAAASKLRREHCSVPAATLTRNGVEARHDRRPPMLHSVGVQQSPGGGLAMSPVVRQSTGRKEACFPRTPSTTFHPLGE</sequence>
<accession>A0AAV7RNA8</accession>
<keyword evidence="3" id="KW-1185">Reference proteome</keyword>
<evidence type="ECO:0000313" key="3">
    <source>
        <dbReference type="Proteomes" id="UP001066276"/>
    </source>
</evidence>
<name>A0AAV7RNA8_PLEWA</name>
<comment type="caution">
    <text evidence="2">The sequence shown here is derived from an EMBL/GenBank/DDBJ whole genome shotgun (WGS) entry which is preliminary data.</text>
</comment>
<protein>
    <submittedName>
        <fullName evidence="2">Uncharacterized protein</fullName>
    </submittedName>
</protein>
<feature type="compositionally biased region" description="Polar residues" evidence="1">
    <location>
        <begin position="197"/>
        <end position="207"/>
    </location>
</feature>
<feature type="region of interest" description="Disordered" evidence="1">
    <location>
        <begin position="49"/>
        <end position="71"/>
    </location>
</feature>
<feature type="compositionally biased region" description="Polar residues" evidence="1">
    <location>
        <begin position="49"/>
        <end position="63"/>
    </location>
</feature>
<organism evidence="2 3">
    <name type="scientific">Pleurodeles waltl</name>
    <name type="common">Iberian ribbed newt</name>
    <dbReference type="NCBI Taxonomy" id="8319"/>
    <lineage>
        <taxon>Eukaryota</taxon>
        <taxon>Metazoa</taxon>
        <taxon>Chordata</taxon>
        <taxon>Craniata</taxon>
        <taxon>Vertebrata</taxon>
        <taxon>Euteleostomi</taxon>
        <taxon>Amphibia</taxon>
        <taxon>Batrachia</taxon>
        <taxon>Caudata</taxon>
        <taxon>Salamandroidea</taxon>
        <taxon>Salamandridae</taxon>
        <taxon>Pleurodelinae</taxon>
        <taxon>Pleurodeles</taxon>
    </lineage>
</organism>
<feature type="region of interest" description="Disordered" evidence="1">
    <location>
        <begin position="162"/>
        <end position="207"/>
    </location>
</feature>
<dbReference type="EMBL" id="JANPWB010000009">
    <property type="protein sequence ID" value="KAJ1154289.1"/>
    <property type="molecule type" value="Genomic_DNA"/>
</dbReference>
<evidence type="ECO:0000256" key="1">
    <source>
        <dbReference type="SAM" id="MobiDB-lite"/>
    </source>
</evidence>